<sequence>MRSGMLSNDQYCFPASNASCVRAQFRGGVDVALCVVFVLNMLVTISGNSVVIVSISHFKQLHNPTNVFVLSLAVVDLLVGAVVMPFSTIRTINGCWFFGEDFCRLHSSFDVFLTTLSIFHLICIAVDREQAICRPMQYSRNITMSVAWIMVCASWTIAALYSYGLLYSQANVSGLEDYMLSINCLGSCNVVFNRLWGTLDSVICFFFPCTVMVCLYTKIFSVAKEHVRKIGDGSSFSNHRGRRGLIKQSEHKAAKTLGIVLGAFIFCWMPFFVDSIIDAYTGFITPAAIFDAFVWLGYFNSTLNPIIYALFYPWFKKCFYSIVTLKIFNSDSSDMNISAH</sequence>
<evidence type="ECO:0000256" key="1">
    <source>
        <dbReference type="ARBA" id="ARBA00004651"/>
    </source>
</evidence>
<dbReference type="PRINTS" id="PR01830">
    <property type="entry name" value="TRACEAMINER"/>
</dbReference>
<evidence type="ECO:0000256" key="11">
    <source>
        <dbReference type="SAM" id="Phobius"/>
    </source>
</evidence>
<dbReference type="GO" id="GO:0001594">
    <property type="term" value="F:trace-amine receptor activity"/>
    <property type="evidence" value="ECO:0007669"/>
    <property type="project" value="InterPro"/>
</dbReference>
<dbReference type="Gene3D" id="1.20.1070.10">
    <property type="entry name" value="Rhodopsin 7-helix transmembrane proteins"/>
    <property type="match status" value="1"/>
</dbReference>
<dbReference type="PRINTS" id="PR00237">
    <property type="entry name" value="GPCRRHODOPSN"/>
</dbReference>
<keyword evidence="4 11" id="KW-1133">Transmembrane helix</keyword>
<dbReference type="InterPro" id="IPR009132">
    <property type="entry name" value="TAAR_fam"/>
</dbReference>
<evidence type="ECO:0000256" key="10">
    <source>
        <dbReference type="ARBA" id="ARBA00023224"/>
    </source>
</evidence>
<keyword evidence="14" id="KW-1185">Reference proteome</keyword>
<keyword evidence="3 11" id="KW-0812">Transmembrane</keyword>
<feature type="transmembrane region" description="Helical" evidence="11">
    <location>
        <begin position="195"/>
        <end position="216"/>
    </location>
</feature>
<dbReference type="PANTHER" id="PTHR24249:SF307">
    <property type="entry name" value="TRACE AMINE-ASSOCIATED RECEPTOR 5"/>
    <property type="match status" value="1"/>
</dbReference>
<dbReference type="Proteomes" id="UP000503349">
    <property type="component" value="Chromosome 8"/>
</dbReference>
<feature type="transmembrane region" description="Helical" evidence="11">
    <location>
        <begin position="107"/>
        <end position="126"/>
    </location>
</feature>
<organism evidence="13 14">
    <name type="scientific">Channa argus</name>
    <name type="common">Northern snakehead</name>
    <name type="synonym">Ophicephalus argus</name>
    <dbReference type="NCBI Taxonomy" id="215402"/>
    <lineage>
        <taxon>Eukaryota</taxon>
        <taxon>Metazoa</taxon>
        <taxon>Chordata</taxon>
        <taxon>Craniata</taxon>
        <taxon>Vertebrata</taxon>
        <taxon>Euteleostomi</taxon>
        <taxon>Actinopterygii</taxon>
        <taxon>Neopterygii</taxon>
        <taxon>Teleostei</taxon>
        <taxon>Neoteleostei</taxon>
        <taxon>Acanthomorphata</taxon>
        <taxon>Anabantaria</taxon>
        <taxon>Anabantiformes</taxon>
        <taxon>Channoidei</taxon>
        <taxon>Channidae</taxon>
        <taxon>Channa</taxon>
    </lineage>
</organism>
<evidence type="ECO:0000256" key="2">
    <source>
        <dbReference type="ARBA" id="ARBA00022475"/>
    </source>
</evidence>
<reference evidence="14" key="2">
    <citation type="submission" date="2019-02" db="EMBL/GenBank/DDBJ databases">
        <title>Opniocepnalus argus Var Kimnra genome.</title>
        <authorList>
            <person name="Zhou C."/>
            <person name="Xiao S."/>
        </authorList>
    </citation>
    <scope>NUCLEOTIDE SEQUENCE [LARGE SCALE GENOMIC DNA]</scope>
</reference>
<evidence type="ECO:0000256" key="5">
    <source>
        <dbReference type="ARBA" id="ARBA00023040"/>
    </source>
</evidence>
<keyword evidence="6 11" id="KW-0472">Membrane</keyword>
<keyword evidence="8 13" id="KW-0675">Receptor</keyword>
<keyword evidence="10" id="KW-0807">Transducer</keyword>
<dbReference type="InterPro" id="IPR017452">
    <property type="entry name" value="GPCR_Rhodpsn_7TM"/>
</dbReference>
<dbReference type="Pfam" id="PF00001">
    <property type="entry name" value="7tm_1"/>
    <property type="match status" value="1"/>
</dbReference>
<evidence type="ECO:0000256" key="7">
    <source>
        <dbReference type="ARBA" id="ARBA00023157"/>
    </source>
</evidence>
<feature type="transmembrane region" description="Helical" evidence="11">
    <location>
        <begin position="253"/>
        <end position="273"/>
    </location>
</feature>
<dbReference type="InterPro" id="IPR000276">
    <property type="entry name" value="GPCR_Rhodpsn"/>
</dbReference>
<proteinExistence type="predicted"/>
<evidence type="ECO:0000256" key="6">
    <source>
        <dbReference type="ARBA" id="ARBA00023136"/>
    </source>
</evidence>
<dbReference type="AlphaFoldDB" id="A0A6G1PQU6"/>
<feature type="transmembrane region" description="Helical" evidence="11">
    <location>
        <begin position="146"/>
        <end position="166"/>
    </location>
</feature>
<protein>
    <submittedName>
        <fullName evidence="13">Trace amine-associated receptor 13c</fullName>
    </submittedName>
</protein>
<comment type="subcellular location">
    <subcellularLocation>
        <location evidence="1">Cell membrane</location>
        <topology evidence="1">Multi-pass membrane protein</topology>
    </subcellularLocation>
</comment>
<dbReference type="EMBL" id="CM015719">
    <property type="protein sequence ID" value="KAF3692553.1"/>
    <property type="molecule type" value="Genomic_DNA"/>
</dbReference>
<evidence type="ECO:0000256" key="4">
    <source>
        <dbReference type="ARBA" id="ARBA00022989"/>
    </source>
</evidence>
<name>A0A6G1PQU6_CHAAH</name>
<evidence type="ECO:0000313" key="14">
    <source>
        <dbReference type="Proteomes" id="UP000503349"/>
    </source>
</evidence>
<dbReference type="CDD" id="cd15055">
    <property type="entry name" value="7tmA_TAARs"/>
    <property type="match status" value="1"/>
</dbReference>
<evidence type="ECO:0000256" key="9">
    <source>
        <dbReference type="ARBA" id="ARBA00023180"/>
    </source>
</evidence>
<keyword evidence="7" id="KW-1015">Disulfide bond</keyword>
<dbReference type="PROSITE" id="PS50262">
    <property type="entry name" value="G_PROTEIN_RECEP_F1_2"/>
    <property type="match status" value="1"/>
</dbReference>
<evidence type="ECO:0000313" key="13">
    <source>
        <dbReference type="EMBL" id="KAF3692553.1"/>
    </source>
</evidence>
<dbReference type="FunFam" id="1.20.1070.10:FF:000030">
    <property type="entry name" value="trace amine-associated receptor 1"/>
    <property type="match status" value="1"/>
</dbReference>
<reference evidence="13 14" key="1">
    <citation type="submission" date="2019-02" db="EMBL/GenBank/DDBJ databases">
        <title>Opniocepnalus argus genome.</title>
        <authorList>
            <person name="Zhou C."/>
            <person name="Xiao S."/>
        </authorList>
    </citation>
    <scope>NUCLEOTIDE SEQUENCE [LARGE SCALE GENOMIC DNA]</scope>
    <source>
        <strain evidence="13">OARG1902GOOAL</strain>
        <tissue evidence="13">Muscle</tissue>
    </source>
</reference>
<gene>
    <name evidence="13" type="ORF">EXN66_Car008229</name>
</gene>
<dbReference type="GO" id="GO:0005886">
    <property type="term" value="C:plasma membrane"/>
    <property type="evidence" value="ECO:0007669"/>
    <property type="project" value="UniProtKB-SubCell"/>
</dbReference>
<dbReference type="InterPro" id="IPR050569">
    <property type="entry name" value="TAAR"/>
</dbReference>
<accession>A0A6G1PQU6</accession>
<keyword evidence="2" id="KW-1003">Cell membrane</keyword>
<keyword evidence="9" id="KW-0325">Glycoprotein</keyword>
<feature type="transmembrane region" description="Helical" evidence="11">
    <location>
        <begin position="31"/>
        <end position="55"/>
    </location>
</feature>
<keyword evidence="5" id="KW-0297">G-protein coupled receptor</keyword>
<evidence type="ECO:0000259" key="12">
    <source>
        <dbReference type="PROSITE" id="PS50262"/>
    </source>
</evidence>
<dbReference type="PANTHER" id="PTHR24249">
    <property type="entry name" value="HISTAMINE RECEPTOR-RELATED G-PROTEIN COUPLED RECEPTOR"/>
    <property type="match status" value="1"/>
</dbReference>
<feature type="domain" description="G-protein coupled receptors family 1 profile" evidence="12">
    <location>
        <begin position="47"/>
        <end position="308"/>
    </location>
</feature>
<evidence type="ECO:0000256" key="3">
    <source>
        <dbReference type="ARBA" id="ARBA00022692"/>
    </source>
</evidence>
<feature type="transmembrane region" description="Helical" evidence="11">
    <location>
        <begin position="67"/>
        <end position="87"/>
    </location>
</feature>
<dbReference type="SUPFAM" id="SSF81321">
    <property type="entry name" value="Family A G protein-coupled receptor-like"/>
    <property type="match status" value="1"/>
</dbReference>
<evidence type="ECO:0000256" key="8">
    <source>
        <dbReference type="ARBA" id="ARBA00023170"/>
    </source>
</evidence>